<evidence type="ECO:0000259" key="1">
    <source>
        <dbReference type="Pfam" id="PF00557"/>
    </source>
</evidence>
<dbReference type="Pfam" id="PF01321">
    <property type="entry name" value="Creatinase_N"/>
    <property type="match status" value="1"/>
</dbReference>
<feature type="domain" description="Peptidase M24" evidence="1">
    <location>
        <begin position="210"/>
        <end position="415"/>
    </location>
</feature>
<dbReference type="Pfam" id="PF00557">
    <property type="entry name" value="Peptidase_M24"/>
    <property type="match status" value="1"/>
</dbReference>
<dbReference type="PANTHER" id="PTHR46112">
    <property type="entry name" value="AMINOPEPTIDASE"/>
    <property type="match status" value="1"/>
</dbReference>
<accession>A0A6J5A6F6</accession>
<feature type="domain" description="Creatinase N-terminal" evidence="2">
    <location>
        <begin position="52"/>
        <end position="199"/>
    </location>
</feature>
<proteinExistence type="predicted"/>
<dbReference type="InterPro" id="IPR000994">
    <property type="entry name" value="Pept_M24"/>
</dbReference>
<dbReference type="Gene3D" id="3.90.230.10">
    <property type="entry name" value="Creatinase/methionine aminopeptidase superfamily"/>
    <property type="match status" value="1"/>
</dbReference>
<sequence length="430" mass="47735">MNNMVSVDATSSVENCAATQWAHIEGYQIGTVDNSLIAEYVSVDRKGLRAYRLNRLREQLKKHDYAGMLLADPLNIRYATDTTNLGLWVMHSPSRYVFIATDGPVILFDFTSSKHNSTHVESIDEIRPATPWIYFLAGPRVDEKAEAWATEIADVVRSYGGGNLRLAVDRCDPWGAEKLKSKGIQLFDAQPLTEQARVIKGPEEIQQHAISMRVCDLGIARMKQVLQPGITENQLWSVFHQTNIAHGGEWAESRLLTSGPRTNPWFQDASNRAIEHGDVVAFDTDMVGPGGALSDISRTFICPGRQASGEQRDLLGFAADQIAHNVSLLQAGMSFREFAELCWPVPERYLHNRYMMMLHGVGLVDEYPSIAYAVDFDAWGYDGILEENMVVSVESYIGDKGGKEGVKLEEQVVITSKGAVPFAKTPLLSL</sequence>
<dbReference type="Gene3D" id="3.40.350.10">
    <property type="entry name" value="Creatinase/prolidase N-terminal domain"/>
    <property type="match status" value="1"/>
</dbReference>
<dbReference type="CDD" id="cd01066">
    <property type="entry name" value="APP_MetAP"/>
    <property type="match status" value="1"/>
</dbReference>
<dbReference type="Proteomes" id="UP000494205">
    <property type="component" value="Unassembled WGS sequence"/>
</dbReference>
<evidence type="ECO:0000313" key="4">
    <source>
        <dbReference type="Proteomes" id="UP000494205"/>
    </source>
</evidence>
<protein>
    <submittedName>
        <fullName evidence="3">Dimethlysulfonioproprionate lyase DddP</fullName>
        <ecNumber evidence="3">4.4.1.3</ecNumber>
    </submittedName>
</protein>
<dbReference type="AlphaFoldDB" id="A0A6J5A6F6"/>
<dbReference type="EC" id="4.4.1.3" evidence="3"/>
<organism evidence="3 4">
    <name type="scientific">Paraburkholderia rhynchosiae</name>
    <dbReference type="NCBI Taxonomy" id="487049"/>
    <lineage>
        <taxon>Bacteria</taxon>
        <taxon>Pseudomonadati</taxon>
        <taxon>Pseudomonadota</taxon>
        <taxon>Betaproteobacteria</taxon>
        <taxon>Burkholderiales</taxon>
        <taxon>Burkholderiaceae</taxon>
        <taxon>Paraburkholderia</taxon>
    </lineage>
</organism>
<gene>
    <name evidence="3" type="primary">dddP_2</name>
    <name evidence="3" type="ORF">LMG27174_01397</name>
</gene>
<dbReference type="PANTHER" id="PTHR46112:SF2">
    <property type="entry name" value="XAA-PRO AMINOPEPTIDASE P-RELATED"/>
    <property type="match status" value="1"/>
</dbReference>
<dbReference type="GO" id="GO:0047869">
    <property type="term" value="F:dimethylpropiothetin dethiomethylase activity"/>
    <property type="evidence" value="ECO:0007669"/>
    <property type="project" value="UniProtKB-EC"/>
</dbReference>
<dbReference type="InterPro" id="IPR036005">
    <property type="entry name" value="Creatinase/aminopeptidase-like"/>
</dbReference>
<evidence type="ECO:0000313" key="3">
    <source>
        <dbReference type="EMBL" id="CAB3655769.1"/>
    </source>
</evidence>
<dbReference type="InterPro" id="IPR000587">
    <property type="entry name" value="Creatinase_N"/>
</dbReference>
<dbReference type="InterPro" id="IPR050659">
    <property type="entry name" value="Peptidase_M24B"/>
</dbReference>
<dbReference type="EMBL" id="CADIJZ010000004">
    <property type="protein sequence ID" value="CAB3655769.1"/>
    <property type="molecule type" value="Genomic_DNA"/>
</dbReference>
<dbReference type="InterPro" id="IPR029149">
    <property type="entry name" value="Creatin/AminoP/Spt16_N"/>
</dbReference>
<keyword evidence="3" id="KW-0456">Lyase</keyword>
<dbReference type="SUPFAM" id="SSF53092">
    <property type="entry name" value="Creatinase/prolidase N-terminal domain"/>
    <property type="match status" value="1"/>
</dbReference>
<name>A0A6J5A6F6_9BURK</name>
<reference evidence="3 4" key="1">
    <citation type="submission" date="2020-04" db="EMBL/GenBank/DDBJ databases">
        <authorList>
            <person name="De Canck E."/>
        </authorList>
    </citation>
    <scope>NUCLEOTIDE SEQUENCE [LARGE SCALE GENOMIC DNA]</scope>
    <source>
        <strain evidence="3 4">LMG 27174</strain>
    </source>
</reference>
<evidence type="ECO:0000259" key="2">
    <source>
        <dbReference type="Pfam" id="PF01321"/>
    </source>
</evidence>
<dbReference type="SUPFAM" id="SSF55920">
    <property type="entry name" value="Creatinase/aminopeptidase"/>
    <property type="match status" value="1"/>
</dbReference>